<dbReference type="PANTHER" id="PTHR11070:SF2">
    <property type="entry name" value="ATP-DEPENDENT DNA HELICASE SRS2"/>
    <property type="match status" value="1"/>
</dbReference>
<dbReference type="GO" id="GO:0000725">
    <property type="term" value="P:recombinational repair"/>
    <property type="evidence" value="ECO:0007669"/>
    <property type="project" value="TreeGrafter"/>
</dbReference>
<evidence type="ECO:0000256" key="5">
    <source>
        <dbReference type="ARBA" id="ARBA00023235"/>
    </source>
</evidence>
<feature type="domain" description="UvrD-like helicase C-terminal" evidence="12">
    <location>
        <begin position="287"/>
        <end position="562"/>
    </location>
</feature>
<dbReference type="GO" id="GO:0003677">
    <property type="term" value="F:DNA binding"/>
    <property type="evidence" value="ECO:0007669"/>
    <property type="project" value="InterPro"/>
</dbReference>
<comment type="catalytic activity">
    <reaction evidence="6">
        <text>Couples ATP hydrolysis with the unwinding of duplex DNA by translocating in the 3'-5' direction.</text>
        <dbReference type="EC" id="5.6.2.4"/>
    </reaction>
</comment>
<dbReference type="GO" id="GO:0016787">
    <property type="term" value="F:hydrolase activity"/>
    <property type="evidence" value="ECO:0007669"/>
    <property type="project" value="UniProtKB-UniRule"/>
</dbReference>
<evidence type="ECO:0000259" key="12">
    <source>
        <dbReference type="PROSITE" id="PS51217"/>
    </source>
</evidence>
<dbReference type="InterPro" id="IPR014017">
    <property type="entry name" value="DNA_helicase_UvrD-like_C"/>
</dbReference>
<dbReference type="InterPro" id="IPR000212">
    <property type="entry name" value="DNA_helicase_UvrD/REP"/>
</dbReference>
<dbReference type="NCBIfam" id="NF008743">
    <property type="entry name" value="PRK11773.1"/>
    <property type="match status" value="1"/>
</dbReference>
<feature type="domain" description="UvrD-like helicase ATP-binding" evidence="11">
    <location>
        <begin position="8"/>
        <end position="286"/>
    </location>
</feature>
<dbReference type="GO" id="GO:0043138">
    <property type="term" value="F:3'-5' DNA helicase activity"/>
    <property type="evidence" value="ECO:0007669"/>
    <property type="project" value="UniProtKB-EC"/>
</dbReference>
<keyword evidence="4 10" id="KW-0067">ATP-binding</keyword>
<keyword evidence="3 10" id="KW-0347">Helicase</keyword>
<dbReference type="GO" id="GO:0005829">
    <property type="term" value="C:cytosol"/>
    <property type="evidence" value="ECO:0007669"/>
    <property type="project" value="TreeGrafter"/>
</dbReference>
<feature type="binding site" evidence="10">
    <location>
        <begin position="29"/>
        <end position="36"/>
    </location>
    <ligand>
        <name>ATP</name>
        <dbReference type="ChEBI" id="CHEBI:30616"/>
    </ligand>
</feature>
<dbReference type="GO" id="GO:0005524">
    <property type="term" value="F:ATP binding"/>
    <property type="evidence" value="ECO:0007669"/>
    <property type="project" value="UniProtKB-UniRule"/>
</dbReference>
<gene>
    <name evidence="13" type="primary">uvrD</name>
    <name evidence="13" type="ORF">PROFFT_A_01320</name>
</gene>
<proteinExistence type="predicted"/>
<keyword evidence="5" id="KW-0413">Isomerase</keyword>
<evidence type="ECO:0000256" key="8">
    <source>
        <dbReference type="ARBA" id="ARBA00034923"/>
    </source>
</evidence>
<dbReference type="RefSeq" id="WP_216782568.1">
    <property type="nucleotide sequence ID" value="NZ_LR890047.1"/>
</dbReference>
<dbReference type="PANTHER" id="PTHR11070">
    <property type="entry name" value="UVRD / RECB / PCRA DNA HELICASE FAMILY MEMBER"/>
    <property type="match status" value="1"/>
</dbReference>
<evidence type="ECO:0000313" key="14">
    <source>
        <dbReference type="Proteomes" id="UP000683585"/>
    </source>
</evidence>
<keyword evidence="2 10" id="KW-0378">Hydrolase</keyword>
<dbReference type="Proteomes" id="UP000683585">
    <property type="component" value="Chromosome"/>
</dbReference>
<dbReference type="PROSITE" id="PS51217">
    <property type="entry name" value="UVRD_HELICASE_CTER"/>
    <property type="match status" value="1"/>
</dbReference>
<evidence type="ECO:0000256" key="2">
    <source>
        <dbReference type="ARBA" id="ARBA00022801"/>
    </source>
</evidence>
<evidence type="ECO:0000256" key="6">
    <source>
        <dbReference type="ARBA" id="ARBA00034617"/>
    </source>
</evidence>
<evidence type="ECO:0000313" key="13">
    <source>
        <dbReference type="EMBL" id="CAD6508130.1"/>
    </source>
</evidence>
<evidence type="ECO:0000256" key="9">
    <source>
        <dbReference type="ARBA" id="ARBA00048988"/>
    </source>
</evidence>
<dbReference type="EMBL" id="LR890047">
    <property type="protein sequence ID" value="CAD6508130.1"/>
    <property type="molecule type" value="Genomic_DNA"/>
</dbReference>
<dbReference type="PROSITE" id="PS51198">
    <property type="entry name" value="UVRD_HELICASE_ATP_BIND"/>
    <property type="match status" value="1"/>
</dbReference>
<dbReference type="EC" id="5.6.2.4" evidence="7"/>
<dbReference type="KEGG" id="ptf:PROFFT_A_01320"/>
<dbReference type="AlphaFoldDB" id="A0A8E4GHQ1"/>
<sequence length="648" mass="75163">MEFHYLLNNLNNKQREAVVATRSNILVLAGAGSGKTRVLVHRIAWLLSVEKCSPYSIMAVTFTHKAANEMRNRLTNLIGTKQSGMWIGTFHSLANRLLRAHHADANLPYNFQVINSNDQLLLIKRIVNMLHMQEKEYPTHQGMYYINNKKDDGLRPQYVKTHGNPVEEKWLNLYYAYQAACDRAGLVDFSELLLRTYELCLNKPQIIHDYRKRFTNILVDEFQDTNCMQYSWIQMLAGQTGRIMIVGDDDQSIYGWRGAKIENIQRFMNDFPSSETIRLEQNYRSTNNIIQAANALIKNNDKRFTKKIWTADNSGEKISLYRALNELDESIFVVNSIKSWQDMGGSLKDCAILYRKNIQSHAFEEAMLQMEMPYHIYGKQRLCERKEIKNTLAYLRLISNSNDDDAYECIINTPSRGIGGRTIDIIRQTASDRQLTLWQATHAIIQEKILNKRTSQALKDFVDLIQKMANKISDMPLHIQIDRVVQYSGLRQIYEQENNDKNQECINSLEELFIAMHQYKNDNENLLPLQSFIANSTFYANEKQIKKTQDAVQLMTLHSSKGLEFPLVFLVGMEEGLIPNQTYLKKDKCVEGERRLAYVGLTRAMRKLTITYAENRNLYGKIVCYRPSRFIGEIPAGYVEEVYPRMQL</sequence>
<evidence type="ECO:0000256" key="1">
    <source>
        <dbReference type="ARBA" id="ARBA00022741"/>
    </source>
</evidence>
<reference evidence="13" key="1">
    <citation type="submission" date="2020-10" db="EMBL/GenBank/DDBJ databases">
        <authorList>
            <person name="Szabo G."/>
        </authorList>
    </citation>
    <scope>NUCLEOTIDE SEQUENCE</scope>
    <source>
        <strain evidence="13">PROFFT</strain>
    </source>
</reference>
<keyword evidence="1 10" id="KW-0547">Nucleotide-binding</keyword>
<dbReference type="CDD" id="cd17932">
    <property type="entry name" value="DEXQc_UvrD"/>
    <property type="match status" value="1"/>
</dbReference>
<dbReference type="InterPro" id="IPR014016">
    <property type="entry name" value="UvrD-like_ATP-bd"/>
</dbReference>
<comment type="catalytic activity">
    <reaction evidence="9">
        <text>ATP + H2O = ADP + phosphate + H(+)</text>
        <dbReference type="Rhea" id="RHEA:13065"/>
        <dbReference type="ChEBI" id="CHEBI:15377"/>
        <dbReference type="ChEBI" id="CHEBI:15378"/>
        <dbReference type="ChEBI" id="CHEBI:30616"/>
        <dbReference type="ChEBI" id="CHEBI:43474"/>
        <dbReference type="ChEBI" id="CHEBI:456216"/>
        <dbReference type="EC" id="5.6.2.4"/>
    </reaction>
</comment>
<organism evidence="13 14">
    <name type="scientific">Candidatus Profftia tarda</name>
    <dbReference type="NCBI Taxonomy" id="1177216"/>
    <lineage>
        <taxon>Bacteria</taxon>
        <taxon>Pseudomonadati</taxon>
        <taxon>Pseudomonadota</taxon>
        <taxon>Gammaproteobacteria</taxon>
        <taxon>Enterobacterales</taxon>
        <taxon>Enterobacteriaceae</taxon>
        <taxon>Candidatus Profftia</taxon>
    </lineage>
</organism>
<dbReference type="Pfam" id="PF00580">
    <property type="entry name" value="UvrD-helicase"/>
    <property type="match status" value="1"/>
</dbReference>
<evidence type="ECO:0000256" key="3">
    <source>
        <dbReference type="ARBA" id="ARBA00022806"/>
    </source>
</evidence>
<evidence type="ECO:0000256" key="7">
    <source>
        <dbReference type="ARBA" id="ARBA00034808"/>
    </source>
</evidence>
<name>A0A8E4GHQ1_9ENTR</name>
<dbReference type="GO" id="GO:0033202">
    <property type="term" value="C:DNA helicase complex"/>
    <property type="evidence" value="ECO:0007669"/>
    <property type="project" value="TreeGrafter"/>
</dbReference>
<evidence type="ECO:0000256" key="10">
    <source>
        <dbReference type="PROSITE-ProRule" id="PRU00560"/>
    </source>
</evidence>
<dbReference type="Pfam" id="PF13361">
    <property type="entry name" value="UvrD_C"/>
    <property type="match status" value="1"/>
</dbReference>
<evidence type="ECO:0000256" key="4">
    <source>
        <dbReference type="ARBA" id="ARBA00022840"/>
    </source>
</evidence>
<accession>A0A8E4GHQ1</accession>
<dbReference type="CDD" id="cd18807">
    <property type="entry name" value="SF1_C_UvrD"/>
    <property type="match status" value="1"/>
</dbReference>
<keyword evidence="14" id="KW-1185">Reference proteome</keyword>
<evidence type="ECO:0000259" key="11">
    <source>
        <dbReference type="PROSITE" id="PS51198"/>
    </source>
</evidence>
<protein>
    <recommendedName>
        <fullName evidence="7">DNA 3'-5' helicase</fullName>
        <ecNumber evidence="7">5.6.2.4</ecNumber>
    </recommendedName>
    <alternativeName>
        <fullName evidence="8">DNA 3'-5' helicase II</fullName>
    </alternativeName>
</protein>